<feature type="repeat" description="PPR" evidence="2">
    <location>
        <begin position="780"/>
        <end position="814"/>
    </location>
</feature>
<evidence type="ECO:0008006" key="5">
    <source>
        <dbReference type="Google" id="ProtNLM"/>
    </source>
</evidence>
<reference evidence="3" key="1">
    <citation type="submission" date="2020-08" db="EMBL/GenBank/DDBJ databases">
        <title>Plant Genome Project.</title>
        <authorList>
            <person name="Zhang R.-G."/>
        </authorList>
    </citation>
    <scope>NUCLEOTIDE SEQUENCE</scope>
    <source>
        <strain evidence="3">WSP0</strain>
        <tissue evidence="3">Leaf</tissue>
    </source>
</reference>
<feature type="repeat" description="PPR" evidence="2">
    <location>
        <begin position="173"/>
        <end position="207"/>
    </location>
</feature>
<dbReference type="Gene3D" id="1.25.40.10">
    <property type="entry name" value="Tetratricopeptide repeat domain"/>
    <property type="match status" value="8"/>
</dbReference>
<feature type="repeat" description="PPR" evidence="2">
    <location>
        <begin position="309"/>
        <end position="343"/>
    </location>
</feature>
<feature type="repeat" description="PPR" evidence="2">
    <location>
        <begin position="484"/>
        <end position="518"/>
    </location>
</feature>
<dbReference type="NCBIfam" id="TIGR00756">
    <property type="entry name" value="PPR"/>
    <property type="match status" value="10"/>
</dbReference>
<dbReference type="PROSITE" id="PS51375">
    <property type="entry name" value="PPR"/>
    <property type="match status" value="11"/>
</dbReference>
<dbReference type="Proteomes" id="UP000823749">
    <property type="component" value="Chromosome 10"/>
</dbReference>
<dbReference type="InterPro" id="IPR002885">
    <property type="entry name" value="PPR_rpt"/>
</dbReference>
<feature type="repeat" description="PPR" evidence="2">
    <location>
        <begin position="679"/>
        <end position="713"/>
    </location>
</feature>
<dbReference type="Pfam" id="PF01535">
    <property type="entry name" value="PPR"/>
    <property type="match status" value="4"/>
</dbReference>
<keyword evidence="4" id="KW-1185">Reference proteome</keyword>
<dbReference type="AlphaFoldDB" id="A0AAV6IMS6"/>
<evidence type="ECO:0000256" key="1">
    <source>
        <dbReference type="ARBA" id="ARBA00022737"/>
    </source>
</evidence>
<gene>
    <name evidence="3" type="ORF">RHGRI_030362</name>
</gene>
<dbReference type="PANTHER" id="PTHR47942">
    <property type="entry name" value="TETRATRICOPEPTIDE REPEAT (TPR)-LIKE SUPERFAMILY PROTEIN-RELATED"/>
    <property type="match status" value="1"/>
</dbReference>
<feature type="repeat" description="PPR" evidence="2">
    <location>
        <begin position="745"/>
        <end position="779"/>
    </location>
</feature>
<dbReference type="InterPro" id="IPR011990">
    <property type="entry name" value="TPR-like_helical_dom_sf"/>
</dbReference>
<accession>A0AAV6IMS6</accession>
<comment type="caution">
    <text evidence="3">The sequence shown here is derived from an EMBL/GenBank/DDBJ whole genome shotgun (WGS) entry which is preliminary data.</text>
</comment>
<evidence type="ECO:0000313" key="4">
    <source>
        <dbReference type="Proteomes" id="UP000823749"/>
    </source>
</evidence>
<feature type="repeat" description="PPR" evidence="2">
    <location>
        <begin position="379"/>
        <end position="409"/>
    </location>
</feature>
<feature type="repeat" description="PPR" evidence="2">
    <location>
        <begin position="344"/>
        <end position="378"/>
    </location>
</feature>
<sequence>MPRISDPSKLTRIYHRLINLPFQSKPISTTPVPTHDHIAHLILEQKTATQALQTFRWASDLPSFTHSQSTYRALIHKLCTFRRFDTVHQVLDEMPGSIGSPPNEDIFVTLVRGLGRAKMIRNVIKVVDVVSKFDETPSLKIYNSILDVLVKEDIDLARKFYREKMMESGVEGDDYTFGILMKGLCLTNRIDEGFKHLAAMKSRGLIPNTVIYNTLLHALCKNGKVGRARSLMNEMLEPNEVTFNILISAYCREGNVVQALVMLEKSFGNGCVPDVITVTKVIGILCNEDRVTEAVEVLERVKSNGGSVDVVAYNTLIKGFCKKRKAKIAVGYLKEMERKGSLPNVETYNVLISGFCESGMLDSAMDMFQEMKTAGIRWNFVTFDTLVNGLCSGGRTNDGFKILELMEESKGGSGGRISPYNHIIYGLYKENRLNEAFEFLSKMGKLFPRAIERSSRILGSCKEGSIEDVKRVYDQMTEEGGIPSALVYSSLIHGFCQKGLIKEAFELMNEMISRGYFPIATTFNSVIIGLCKEGKIGSAVNLLEDLVGREQRTATQDLQTFRWASDLPNFAHSQSTYRALIHKLCTFRRFDAVHQVLDEMPGSIGSPPNEDIFVTLVRGLGRAKMIRNVIKVVDLVSKFDETPSLKIYNSILDVLVKEDIDLARKFYREKMMESGVEGDDYTFGILMKGLCLTNRIDEGFKHLAAMKSRGLIPNTVIYNTLLHALYKNGKVGRARSLMNEMLEPNEVTFNILISAYCHEGNVVQALVMLEKNFGNGCVPDVITVTKVIKILCNEGHVTEAVEVLERVKSNGGSVDVVAYNTLIKGFCKTLNPFIIVLQ</sequence>
<feature type="repeat" description="PPR" evidence="2">
    <location>
        <begin position="239"/>
        <end position="273"/>
    </location>
</feature>
<keyword evidence="1" id="KW-0677">Repeat</keyword>
<dbReference type="Pfam" id="PF12854">
    <property type="entry name" value="PPR_1"/>
    <property type="match status" value="5"/>
</dbReference>
<dbReference type="EMBL" id="JACTNZ010000010">
    <property type="protein sequence ID" value="KAG5529962.1"/>
    <property type="molecule type" value="Genomic_DNA"/>
</dbReference>
<feature type="repeat" description="PPR" evidence="2">
    <location>
        <begin position="208"/>
        <end position="238"/>
    </location>
</feature>
<evidence type="ECO:0000313" key="3">
    <source>
        <dbReference type="EMBL" id="KAG5529962.1"/>
    </source>
</evidence>
<organism evidence="3 4">
    <name type="scientific">Rhododendron griersonianum</name>
    <dbReference type="NCBI Taxonomy" id="479676"/>
    <lineage>
        <taxon>Eukaryota</taxon>
        <taxon>Viridiplantae</taxon>
        <taxon>Streptophyta</taxon>
        <taxon>Embryophyta</taxon>
        <taxon>Tracheophyta</taxon>
        <taxon>Spermatophyta</taxon>
        <taxon>Magnoliopsida</taxon>
        <taxon>eudicotyledons</taxon>
        <taxon>Gunneridae</taxon>
        <taxon>Pentapetalae</taxon>
        <taxon>asterids</taxon>
        <taxon>Ericales</taxon>
        <taxon>Ericaceae</taxon>
        <taxon>Ericoideae</taxon>
        <taxon>Rhodoreae</taxon>
        <taxon>Rhododendron</taxon>
    </lineage>
</organism>
<proteinExistence type="predicted"/>
<evidence type="ECO:0000256" key="2">
    <source>
        <dbReference type="PROSITE-ProRule" id="PRU00708"/>
    </source>
</evidence>
<dbReference type="Pfam" id="PF13041">
    <property type="entry name" value="PPR_2"/>
    <property type="match status" value="3"/>
</dbReference>
<name>A0AAV6IMS6_9ERIC</name>
<dbReference type="InterPro" id="IPR051222">
    <property type="entry name" value="PPR/CCM1_RNA-binding"/>
</dbReference>
<dbReference type="PANTHER" id="PTHR47942:SF27">
    <property type="entry name" value="PPR CONTAINING PLANT-LIKE PROTEIN"/>
    <property type="match status" value="1"/>
</dbReference>
<protein>
    <recommendedName>
        <fullName evidence="5">Pentatricopeptide repeat-containing protein</fullName>
    </recommendedName>
</protein>
<feature type="repeat" description="PPR" evidence="2">
    <location>
        <begin position="714"/>
        <end position="744"/>
    </location>
</feature>